<dbReference type="AlphaFoldDB" id="A0A834I9Y6"/>
<comment type="caution">
    <text evidence="2">The sequence shown here is derived from an EMBL/GenBank/DDBJ whole genome shotgun (WGS) entry which is preliminary data.</text>
</comment>
<evidence type="ECO:0000256" key="1">
    <source>
        <dbReference type="SAM" id="MobiDB-lite"/>
    </source>
</evidence>
<evidence type="ECO:0000313" key="3">
    <source>
        <dbReference type="Proteomes" id="UP000625711"/>
    </source>
</evidence>
<protein>
    <submittedName>
        <fullName evidence="2">Uncharacterized protein</fullName>
    </submittedName>
</protein>
<name>A0A834I9Y6_RHYFE</name>
<keyword evidence="3" id="KW-1185">Reference proteome</keyword>
<reference evidence="2" key="1">
    <citation type="submission" date="2020-08" db="EMBL/GenBank/DDBJ databases">
        <title>Genome sequencing and assembly of the red palm weevil Rhynchophorus ferrugineus.</title>
        <authorList>
            <person name="Dias G.B."/>
            <person name="Bergman C.M."/>
            <person name="Manee M."/>
        </authorList>
    </citation>
    <scope>NUCLEOTIDE SEQUENCE</scope>
    <source>
        <strain evidence="2">AA-2017</strain>
        <tissue evidence="2">Whole larva</tissue>
    </source>
</reference>
<dbReference type="EMBL" id="JAACXV010013028">
    <property type="protein sequence ID" value="KAF7274193.1"/>
    <property type="molecule type" value="Genomic_DNA"/>
</dbReference>
<evidence type="ECO:0000313" key="2">
    <source>
        <dbReference type="EMBL" id="KAF7274193.1"/>
    </source>
</evidence>
<sequence length="114" mass="12734">MSPKSVGNSRRNDSDRRSAPVPTSKTRRCCLDNQKTTYIRPKELVATPKSSTASGDDKRKPIDTISKARNKITLTLRQYRSIFGTGIDPDQTSVPFTTRRSRPTTPEAALPTRQ</sequence>
<feature type="region of interest" description="Disordered" evidence="1">
    <location>
        <begin position="84"/>
        <end position="114"/>
    </location>
</feature>
<gene>
    <name evidence="2" type="ORF">GWI33_013129</name>
</gene>
<feature type="region of interest" description="Disordered" evidence="1">
    <location>
        <begin position="1"/>
        <end position="35"/>
    </location>
</feature>
<feature type="compositionally biased region" description="Low complexity" evidence="1">
    <location>
        <begin position="92"/>
        <end position="106"/>
    </location>
</feature>
<organism evidence="2 3">
    <name type="scientific">Rhynchophorus ferrugineus</name>
    <name type="common">Red palm weevil</name>
    <name type="synonym">Curculio ferrugineus</name>
    <dbReference type="NCBI Taxonomy" id="354439"/>
    <lineage>
        <taxon>Eukaryota</taxon>
        <taxon>Metazoa</taxon>
        <taxon>Ecdysozoa</taxon>
        <taxon>Arthropoda</taxon>
        <taxon>Hexapoda</taxon>
        <taxon>Insecta</taxon>
        <taxon>Pterygota</taxon>
        <taxon>Neoptera</taxon>
        <taxon>Endopterygota</taxon>
        <taxon>Coleoptera</taxon>
        <taxon>Polyphaga</taxon>
        <taxon>Cucujiformia</taxon>
        <taxon>Curculionidae</taxon>
        <taxon>Dryophthorinae</taxon>
        <taxon>Rhynchophorus</taxon>
    </lineage>
</organism>
<dbReference type="Proteomes" id="UP000625711">
    <property type="component" value="Unassembled WGS sequence"/>
</dbReference>
<proteinExistence type="predicted"/>
<accession>A0A834I9Y6</accession>